<evidence type="ECO:0000313" key="11">
    <source>
        <dbReference type="Proteomes" id="UP000288716"/>
    </source>
</evidence>
<keyword evidence="4" id="KW-0540">Nuclease</keyword>
<dbReference type="VEuPathDB" id="VectorBase:LDEU008014"/>
<name>A0A443S8X8_9ACAR</name>
<dbReference type="STRING" id="299467.A0A443S8X8"/>
<dbReference type="EMBL" id="NCKV01005512">
    <property type="protein sequence ID" value="RWS24026.1"/>
    <property type="molecule type" value="Genomic_DNA"/>
</dbReference>
<evidence type="ECO:0000256" key="3">
    <source>
        <dbReference type="ARBA" id="ARBA00022695"/>
    </source>
</evidence>
<feature type="non-terminal residue" evidence="10">
    <location>
        <position position="335"/>
    </location>
</feature>
<evidence type="ECO:0000256" key="7">
    <source>
        <dbReference type="ARBA" id="ARBA00022918"/>
    </source>
</evidence>
<evidence type="ECO:0000256" key="4">
    <source>
        <dbReference type="ARBA" id="ARBA00022722"/>
    </source>
</evidence>
<feature type="domain" description="Reverse transcriptase RNase H-like" evidence="8">
    <location>
        <begin position="4"/>
        <end position="83"/>
    </location>
</feature>
<reference evidence="10 11" key="1">
    <citation type="journal article" date="2018" name="Gigascience">
        <title>Genomes of trombidid mites reveal novel predicted allergens and laterally-transferred genes associated with secondary metabolism.</title>
        <authorList>
            <person name="Dong X."/>
            <person name="Chaisiri K."/>
            <person name="Xia D."/>
            <person name="Armstrong S.D."/>
            <person name="Fang Y."/>
            <person name="Donnelly M.J."/>
            <person name="Kadowaki T."/>
            <person name="McGarry J.W."/>
            <person name="Darby A.C."/>
            <person name="Makepeace B.L."/>
        </authorList>
    </citation>
    <scope>NUCLEOTIDE SEQUENCE [LARGE SCALE GENOMIC DNA]</scope>
    <source>
        <strain evidence="10">UoL-UT</strain>
    </source>
</reference>
<keyword evidence="2" id="KW-0808">Transferase</keyword>
<dbReference type="GO" id="GO:0004519">
    <property type="term" value="F:endonuclease activity"/>
    <property type="evidence" value="ECO:0007669"/>
    <property type="project" value="UniProtKB-KW"/>
</dbReference>
<evidence type="ECO:0000313" key="10">
    <source>
        <dbReference type="EMBL" id="RWS24026.1"/>
    </source>
</evidence>
<dbReference type="EC" id="2.7.7.49" evidence="1"/>
<dbReference type="InterPro" id="IPR041373">
    <property type="entry name" value="RT_RNaseH"/>
</dbReference>
<protein>
    <recommendedName>
        <fullName evidence="1">RNA-directed DNA polymerase</fullName>
        <ecNumber evidence="1">2.7.7.49</ecNumber>
    </recommendedName>
</protein>
<dbReference type="OrthoDB" id="425619at2759"/>
<dbReference type="PANTHER" id="PTHR37984:SF5">
    <property type="entry name" value="PROTEIN NYNRIN-LIKE"/>
    <property type="match status" value="1"/>
</dbReference>
<dbReference type="FunFam" id="1.10.340.70:FF:000001">
    <property type="entry name" value="Retrovirus-related Pol polyprotein from transposon gypsy-like Protein"/>
    <property type="match status" value="1"/>
</dbReference>
<dbReference type="CDD" id="cd09274">
    <property type="entry name" value="RNase_HI_RT_Ty3"/>
    <property type="match status" value="1"/>
</dbReference>
<keyword evidence="7" id="KW-0695">RNA-directed DNA polymerase</keyword>
<feature type="domain" description="Integrase zinc-binding" evidence="9">
    <location>
        <begin position="218"/>
        <end position="278"/>
    </location>
</feature>
<dbReference type="AlphaFoldDB" id="A0A443S8X8"/>
<evidence type="ECO:0000256" key="1">
    <source>
        <dbReference type="ARBA" id="ARBA00012493"/>
    </source>
</evidence>
<dbReference type="Pfam" id="PF17921">
    <property type="entry name" value="Integrase_H2C2"/>
    <property type="match status" value="1"/>
</dbReference>
<organism evidence="10 11">
    <name type="scientific">Leptotrombidium deliense</name>
    <dbReference type="NCBI Taxonomy" id="299467"/>
    <lineage>
        <taxon>Eukaryota</taxon>
        <taxon>Metazoa</taxon>
        <taxon>Ecdysozoa</taxon>
        <taxon>Arthropoda</taxon>
        <taxon>Chelicerata</taxon>
        <taxon>Arachnida</taxon>
        <taxon>Acari</taxon>
        <taxon>Acariformes</taxon>
        <taxon>Trombidiformes</taxon>
        <taxon>Prostigmata</taxon>
        <taxon>Anystina</taxon>
        <taxon>Parasitengona</taxon>
        <taxon>Trombiculoidea</taxon>
        <taxon>Trombiculidae</taxon>
        <taxon>Leptotrombidium</taxon>
    </lineage>
</organism>
<dbReference type="InterPro" id="IPR041588">
    <property type="entry name" value="Integrase_H2C2"/>
</dbReference>
<evidence type="ECO:0000256" key="5">
    <source>
        <dbReference type="ARBA" id="ARBA00022759"/>
    </source>
</evidence>
<evidence type="ECO:0000256" key="2">
    <source>
        <dbReference type="ARBA" id="ARBA00022679"/>
    </source>
</evidence>
<keyword evidence="6" id="KW-0378">Hydrolase</keyword>
<evidence type="ECO:0000256" key="6">
    <source>
        <dbReference type="ARBA" id="ARBA00022801"/>
    </source>
</evidence>
<dbReference type="Gene3D" id="3.30.420.10">
    <property type="entry name" value="Ribonuclease H-like superfamily/Ribonuclease H"/>
    <property type="match status" value="1"/>
</dbReference>
<dbReference type="InterPro" id="IPR036397">
    <property type="entry name" value="RNaseH_sf"/>
</dbReference>
<proteinExistence type="predicted"/>
<dbReference type="Pfam" id="PF17917">
    <property type="entry name" value="RT_RNaseH"/>
    <property type="match status" value="1"/>
</dbReference>
<evidence type="ECO:0000259" key="9">
    <source>
        <dbReference type="Pfam" id="PF17921"/>
    </source>
</evidence>
<gene>
    <name evidence="10" type="ORF">B4U80_09909</name>
</gene>
<dbReference type="Gene3D" id="1.10.340.70">
    <property type="match status" value="1"/>
</dbReference>
<dbReference type="GO" id="GO:0003964">
    <property type="term" value="F:RNA-directed DNA polymerase activity"/>
    <property type="evidence" value="ECO:0007669"/>
    <property type="project" value="UniProtKB-KW"/>
</dbReference>
<evidence type="ECO:0000259" key="8">
    <source>
        <dbReference type="Pfam" id="PF17917"/>
    </source>
</evidence>
<comment type="caution">
    <text evidence="10">The sequence shown here is derived from an EMBL/GenBank/DDBJ whole genome shotgun (WGS) entry which is preliminary data.</text>
</comment>
<dbReference type="InterPro" id="IPR043502">
    <property type="entry name" value="DNA/RNA_pol_sf"/>
</dbReference>
<sequence length="335" mass="39222">MTRKTNKRFIICYYSRTLKHSERNLSAIEIELLAIISSIKHFIHYLLGRHFLIYTDSNPLVYLMRTKNIFSKLTRWAIFLQDFDFEIIYTKGVDNTMCDYLSRYPLNNKIENKTEDEEFLNFEPLIDSEFNPLFFEEFDCSINFVTTFLIDALLVELNDIKQLQRNDKFYSLIFETLEGKIKGKNKSIRKAANNYEIKDAKLYRVIILNNEFKSVLAIPKCLVNNVLNAMHDDIISGGHTGIRKTFERIKIRFHWRSMYSDVVKYVRSCTVCQCTKNRMQKVGMLKPVTPGNRPFSKVGIDIVGLLPQTKSGNRYIIVATCYLTKYTLTKAVKNI</sequence>
<dbReference type="InterPro" id="IPR050951">
    <property type="entry name" value="Retrovirus_Pol_polyprotein"/>
</dbReference>
<dbReference type="PANTHER" id="PTHR37984">
    <property type="entry name" value="PROTEIN CBG26694"/>
    <property type="match status" value="1"/>
</dbReference>
<accession>A0A443S8X8</accession>
<dbReference type="SUPFAM" id="SSF56672">
    <property type="entry name" value="DNA/RNA polymerases"/>
    <property type="match status" value="1"/>
</dbReference>
<dbReference type="Proteomes" id="UP000288716">
    <property type="component" value="Unassembled WGS sequence"/>
</dbReference>
<keyword evidence="3" id="KW-0548">Nucleotidyltransferase</keyword>
<dbReference type="GO" id="GO:0016787">
    <property type="term" value="F:hydrolase activity"/>
    <property type="evidence" value="ECO:0007669"/>
    <property type="project" value="UniProtKB-KW"/>
</dbReference>
<keyword evidence="5" id="KW-0255">Endonuclease</keyword>
<dbReference type="GO" id="GO:0003676">
    <property type="term" value="F:nucleic acid binding"/>
    <property type="evidence" value="ECO:0007669"/>
    <property type="project" value="InterPro"/>
</dbReference>
<keyword evidence="11" id="KW-1185">Reference proteome</keyword>